<dbReference type="PROSITE" id="PS50937">
    <property type="entry name" value="HTH_MERR_2"/>
    <property type="match status" value="1"/>
</dbReference>
<evidence type="ECO:0000313" key="2">
    <source>
        <dbReference type="EMBL" id="UGS39195.1"/>
    </source>
</evidence>
<evidence type="ECO:0000313" key="3">
    <source>
        <dbReference type="Proteomes" id="UP001162834"/>
    </source>
</evidence>
<keyword evidence="3" id="KW-1185">Reference proteome</keyword>
<dbReference type="CDD" id="cd04762">
    <property type="entry name" value="HTH_MerR-trunc"/>
    <property type="match status" value="1"/>
</dbReference>
<feature type="domain" description="HTH merR-type" evidence="1">
    <location>
        <begin position="39"/>
        <end position="87"/>
    </location>
</feature>
<name>A0A9E7C355_9ACTN</name>
<evidence type="ECO:0000259" key="1">
    <source>
        <dbReference type="PROSITE" id="PS50937"/>
    </source>
</evidence>
<dbReference type="InterPro" id="IPR009061">
    <property type="entry name" value="DNA-bd_dom_put_sf"/>
</dbReference>
<dbReference type="Pfam" id="PF12728">
    <property type="entry name" value="HTH_17"/>
    <property type="match status" value="1"/>
</dbReference>
<dbReference type="InterPro" id="IPR041657">
    <property type="entry name" value="HTH_17"/>
</dbReference>
<dbReference type="AlphaFoldDB" id="A0A9E7C355"/>
<gene>
    <name evidence="2" type="ORF">DSM104329_05627</name>
</gene>
<dbReference type="InterPro" id="IPR010093">
    <property type="entry name" value="SinI_DNA-bd"/>
</dbReference>
<proteinExistence type="predicted"/>
<dbReference type="GO" id="GO:0003677">
    <property type="term" value="F:DNA binding"/>
    <property type="evidence" value="ECO:0007669"/>
    <property type="project" value="InterPro"/>
</dbReference>
<accession>A0A9E7C355</accession>
<dbReference type="EMBL" id="CP087164">
    <property type="protein sequence ID" value="UGS39195.1"/>
    <property type="molecule type" value="Genomic_DNA"/>
</dbReference>
<organism evidence="2 3">
    <name type="scientific">Capillimicrobium parvum</name>
    <dbReference type="NCBI Taxonomy" id="2884022"/>
    <lineage>
        <taxon>Bacteria</taxon>
        <taxon>Bacillati</taxon>
        <taxon>Actinomycetota</taxon>
        <taxon>Thermoleophilia</taxon>
        <taxon>Solirubrobacterales</taxon>
        <taxon>Capillimicrobiaceae</taxon>
        <taxon>Capillimicrobium</taxon>
    </lineage>
</organism>
<dbReference type="GO" id="GO:0006355">
    <property type="term" value="P:regulation of DNA-templated transcription"/>
    <property type="evidence" value="ECO:0007669"/>
    <property type="project" value="InterPro"/>
</dbReference>
<dbReference type="Proteomes" id="UP001162834">
    <property type="component" value="Chromosome"/>
</dbReference>
<sequence>MVRIAAPNLRKDARSLAIAARSGEKLAMSTSPTAANRLGLSASQAARALGVSVSTVRRWSDSGALRGYRTPGGQRRFSREQIDAFLVSLERGTPPDPAASPSP</sequence>
<protein>
    <recommendedName>
        <fullName evidence="1">HTH merR-type domain-containing protein</fullName>
    </recommendedName>
</protein>
<dbReference type="InterPro" id="IPR000551">
    <property type="entry name" value="MerR-type_HTH_dom"/>
</dbReference>
<dbReference type="Gene3D" id="1.10.1660.10">
    <property type="match status" value="1"/>
</dbReference>
<dbReference type="SUPFAM" id="SSF46955">
    <property type="entry name" value="Putative DNA-binding domain"/>
    <property type="match status" value="1"/>
</dbReference>
<dbReference type="KEGG" id="sbae:DSM104329_05627"/>
<reference evidence="2" key="1">
    <citation type="journal article" date="2022" name="Int. J. Syst. Evol. Microbiol.">
        <title>Pseudomonas aegrilactucae sp. nov. and Pseudomonas morbosilactucae sp. nov., pathogens causing bacterial rot of lettuce in Japan.</title>
        <authorList>
            <person name="Sawada H."/>
            <person name="Fujikawa T."/>
            <person name="Satou M."/>
        </authorList>
    </citation>
    <scope>NUCLEOTIDE SEQUENCE</scope>
    <source>
        <strain evidence="2">0166_1</strain>
    </source>
</reference>
<dbReference type="NCBIfam" id="TIGR01764">
    <property type="entry name" value="excise"/>
    <property type="match status" value="1"/>
</dbReference>